<proteinExistence type="predicted"/>
<dbReference type="AlphaFoldDB" id="A0A495R8D2"/>
<accession>A0A495R8D2</accession>
<dbReference type="EMBL" id="RBWW01000001">
    <property type="protein sequence ID" value="RKS83583.1"/>
    <property type="molecule type" value="Genomic_DNA"/>
</dbReference>
<protein>
    <submittedName>
        <fullName evidence="1">Uncharacterized protein</fullName>
    </submittedName>
</protein>
<organism evidence="1 2">
    <name type="scientific">Haloarcula quadrata</name>
    <dbReference type="NCBI Taxonomy" id="182779"/>
    <lineage>
        <taxon>Archaea</taxon>
        <taxon>Methanobacteriati</taxon>
        <taxon>Methanobacteriota</taxon>
        <taxon>Stenosarchaea group</taxon>
        <taxon>Halobacteria</taxon>
        <taxon>Halobacteriales</taxon>
        <taxon>Haloarculaceae</taxon>
        <taxon>Haloarcula</taxon>
    </lineage>
</organism>
<dbReference type="Proteomes" id="UP000268233">
    <property type="component" value="Unassembled WGS sequence"/>
</dbReference>
<name>A0A495R8D2_9EURY</name>
<sequence length="44" mass="4757">MTYIIAQNDVFGLFATANNTDFKGAISSLTSIIMAAVLPSDFTW</sequence>
<evidence type="ECO:0000313" key="2">
    <source>
        <dbReference type="Proteomes" id="UP000268233"/>
    </source>
</evidence>
<keyword evidence="2" id="KW-1185">Reference proteome</keyword>
<evidence type="ECO:0000313" key="1">
    <source>
        <dbReference type="EMBL" id="RKS83583.1"/>
    </source>
</evidence>
<reference evidence="1 2" key="1">
    <citation type="submission" date="2018-10" db="EMBL/GenBank/DDBJ databases">
        <title>Genomic Encyclopedia of Archaeal and Bacterial Type Strains, Phase II (KMG-II): from individual species to whole genera.</title>
        <authorList>
            <person name="Goeker M."/>
        </authorList>
    </citation>
    <scope>NUCLEOTIDE SEQUENCE [LARGE SCALE GENOMIC DNA]</scope>
    <source>
        <strain evidence="1 2">DSM 11927</strain>
    </source>
</reference>
<gene>
    <name evidence="1" type="ORF">BDK61_2971</name>
</gene>
<comment type="caution">
    <text evidence="1">The sequence shown here is derived from an EMBL/GenBank/DDBJ whole genome shotgun (WGS) entry which is preliminary data.</text>
</comment>